<protein>
    <submittedName>
        <fullName evidence="1">Small subunit ribosomal protein S28e</fullName>
    </submittedName>
</protein>
<reference evidence="1 2" key="1">
    <citation type="journal article" date="2014" name="BMC Genomics">
        <title>Comparative genomics of the major fungal agents of human and animal Sporotrichosis: Sporothrix schenckii and Sporothrix brasiliensis.</title>
        <authorList>
            <person name="Teixeira M.M."/>
            <person name="de Almeida L.G."/>
            <person name="Kubitschek-Barreira P."/>
            <person name="Alves F.L."/>
            <person name="Kioshima E.S."/>
            <person name="Abadio A.K."/>
            <person name="Fernandes L."/>
            <person name="Derengowski L.S."/>
            <person name="Ferreira K.S."/>
            <person name="Souza R.C."/>
            <person name="Ruiz J.C."/>
            <person name="de Andrade N.C."/>
            <person name="Paes H.C."/>
            <person name="Nicola A.M."/>
            <person name="Albuquerque P."/>
            <person name="Gerber A.L."/>
            <person name="Martins V.P."/>
            <person name="Peconick L.D."/>
            <person name="Neto A.V."/>
            <person name="Chaucanez C.B."/>
            <person name="Silva P.A."/>
            <person name="Cunha O.L."/>
            <person name="de Oliveira F.F."/>
            <person name="dos Santos T.C."/>
            <person name="Barros A.L."/>
            <person name="Soares M.A."/>
            <person name="de Oliveira L.M."/>
            <person name="Marini M.M."/>
            <person name="Villalobos-Duno H."/>
            <person name="Cunha M.M."/>
            <person name="de Hoog S."/>
            <person name="da Silveira J.F."/>
            <person name="Henrissat B."/>
            <person name="Nino-Vega G.A."/>
            <person name="Cisalpino P.S."/>
            <person name="Mora-Montes H.M."/>
            <person name="Almeida S.R."/>
            <person name="Stajich J.E."/>
            <person name="Lopes-Bezerra L.M."/>
            <person name="Vasconcelos A.T."/>
            <person name="Felipe M.S."/>
        </authorList>
    </citation>
    <scope>NUCLEOTIDE SEQUENCE [LARGE SCALE GENOMIC DNA]</scope>
    <source>
        <strain evidence="1 2">1099-18</strain>
    </source>
</reference>
<dbReference type="GO" id="GO:0005840">
    <property type="term" value="C:ribosome"/>
    <property type="evidence" value="ECO:0007669"/>
    <property type="project" value="UniProtKB-KW"/>
</dbReference>
<reference evidence="1 2" key="2">
    <citation type="journal article" date="2015" name="Eukaryot. Cell">
        <title>Asexual propagation of a virulent clone complex in a human and feline outbreak of sporotrichosis.</title>
        <authorList>
            <person name="Teixeira Mde M."/>
            <person name="Rodrigues A.M."/>
            <person name="Tsui C.K."/>
            <person name="de Almeida L.G."/>
            <person name="Van Diepeningen A.D."/>
            <person name="van den Ende B.G."/>
            <person name="Fernandes G.F."/>
            <person name="Kano R."/>
            <person name="Hamelin R.C."/>
            <person name="Lopes-Bezerra L.M."/>
            <person name="Vasconcelos A.T."/>
            <person name="de Hoog S."/>
            <person name="de Camargo Z.P."/>
            <person name="Felipe M.S."/>
        </authorList>
    </citation>
    <scope>NUCLEOTIDE SEQUENCE [LARGE SCALE GENOMIC DNA]</scope>
    <source>
        <strain evidence="1 2">1099-18</strain>
    </source>
</reference>
<keyword evidence="1" id="KW-0689">Ribosomal protein</keyword>
<comment type="caution">
    <text evidence="1">The sequence shown here is derived from an EMBL/GenBank/DDBJ whole genome shotgun (WGS) entry which is preliminary data.</text>
</comment>
<dbReference type="KEGG" id="ssck:SPSK_10994"/>
<dbReference type="AlphaFoldDB" id="A0A0F2M432"/>
<gene>
    <name evidence="1" type="ORF">SPSK_10994</name>
</gene>
<proteinExistence type="predicted"/>
<organism evidence="1 2">
    <name type="scientific">Sporothrix schenckii 1099-18</name>
    <dbReference type="NCBI Taxonomy" id="1397361"/>
    <lineage>
        <taxon>Eukaryota</taxon>
        <taxon>Fungi</taxon>
        <taxon>Dikarya</taxon>
        <taxon>Ascomycota</taxon>
        <taxon>Pezizomycotina</taxon>
        <taxon>Sordariomycetes</taxon>
        <taxon>Sordariomycetidae</taxon>
        <taxon>Ophiostomatales</taxon>
        <taxon>Ophiostomataceae</taxon>
        <taxon>Sporothrix</taxon>
    </lineage>
</organism>
<name>A0A0F2M432_SPOSC</name>
<evidence type="ECO:0000313" key="1">
    <source>
        <dbReference type="EMBL" id="KJR83550.1"/>
    </source>
</evidence>
<dbReference type="GeneID" id="27672492"/>
<evidence type="ECO:0000313" key="2">
    <source>
        <dbReference type="Proteomes" id="UP000033710"/>
    </source>
</evidence>
<dbReference type="Proteomes" id="UP000033710">
    <property type="component" value="Unassembled WGS sequence"/>
</dbReference>
<accession>A0A0F2M432</accession>
<sequence length="68" mass="7254">MHGSRLQFSPSCSTLPAHAVTADAKVTAQPECVAPGVFPPRLSGIDLRISIRLSTIDWITSALVRRPG</sequence>
<dbReference type="VEuPathDB" id="FungiDB:SPSK_10994"/>
<dbReference type="RefSeq" id="XP_016586226.1">
    <property type="nucleotide sequence ID" value="XM_016737215.1"/>
</dbReference>
<dbReference type="EMBL" id="AXCR01000010">
    <property type="protein sequence ID" value="KJR83550.1"/>
    <property type="molecule type" value="Genomic_DNA"/>
</dbReference>
<keyword evidence="1" id="KW-0687">Ribonucleoprotein</keyword>